<feature type="domain" description="Radical SAM core" evidence="7">
    <location>
        <begin position="44"/>
        <end position="265"/>
    </location>
</feature>
<dbReference type="EMBL" id="QPIZ01000025">
    <property type="protein sequence ID" value="RCW29811.1"/>
    <property type="molecule type" value="Genomic_DNA"/>
</dbReference>
<dbReference type="InterPro" id="IPR007197">
    <property type="entry name" value="rSAM"/>
</dbReference>
<dbReference type="GO" id="GO:0003824">
    <property type="term" value="F:catalytic activity"/>
    <property type="evidence" value="ECO:0007669"/>
    <property type="project" value="InterPro"/>
</dbReference>
<keyword evidence="2" id="KW-0004">4Fe-4S</keyword>
<comment type="cofactor">
    <cofactor evidence="1">
        <name>[4Fe-4S] cluster</name>
        <dbReference type="ChEBI" id="CHEBI:49883"/>
    </cofactor>
</comment>
<dbReference type="GO" id="GO:0046872">
    <property type="term" value="F:metal ion binding"/>
    <property type="evidence" value="ECO:0007669"/>
    <property type="project" value="UniProtKB-KW"/>
</dbReference>
<dbReference type="Pfam" id="PF04055">
    <property type="entry name" value="Radical_SAM"/>
    <property type="match status" value="1"/>
</dbReference>
<dbReference type="SFLD" id="SFLDS00029">
    <property type="entry name" value="Radical_SAM"/>
    <property type="match status" value="1"/>
</dbReference>
<dbReference type="PANTHER" id="PTHR11228">
    <property type="entry name" value="RADICAL SAM DOMAIN PROTEIN"/>
    <property type="match status" value="1"/>
</dbReference>
<organism evidence="8 9">
    <name type="scientific">Marinilabilia salmonicolor</name>
    <dbReference type="NCBI Taxonomy" id="989"/>
    <lineage>
        <taxon>Bacteria</taxon>
        <taxon>Pseudomonadati</taxon>
        <taxon>Bacteroidota</taxon>
        <taxon>Bacteroidia</taxon>
        <taxon>Marinilabiliales</taxon>
        <taxon>Marinilabiliaceae</taxon>
        <taxon>Marinilabilia</taxon>
    </lineage>
</organism>
<dbReference type="InterPro" id="IPR050377">
    <property type="entry name" value="Radical_SAM_PqqE_MftC-like"/>
</dbReference>
<evidence type="ECO:0000256" key="4">
    <source>
        <dbReference type="ARBA" id="ARBA00022723"/>
    </source>
</evidence>
<sequence length="343" mass="38988">MWFGTSAILNNARLYLKSLSIPRLLNLLKLACGFFLSRIVGKPVCIAHPFALSVEPSGHCQLKCPECPTGAAVLSRKKGNMNIELFNKIIGETEKYTFYLNLYFQGEPLLHPQIEKFIEKANKNLIYTTISTNAQLLDDKMCRKLITSGLSRIVISLDGFSQEIYETYRRGGKAEAVKNGILKLIKARKMAGAYSPIIIVQTLAFDHNKHEIPTIRKWCKEVGVDKLEIKTAQMNEFGDGTVQPAREKSRYQNSSEKRYTIPGHSYNHCWRQWSSAVITWNGLMVPCCYDKDAEHILGNTSIDTFSDKIKSPENYAFKQSILSNRNGVKMCRDCPEGRNWFWG</sequence>
<dbReference type="InterPro" id="IPR058240">
    <property type="entry name" value="rSAM_sf"/>
</dbReference>
<keyword evidence="5" id="KW-0408">Iron</keyword>
<dbReference type="InterPro" id="IPR013785">
    <property type="entry name" value="Aldolase_TIM"/>
</dbReference>
<reference evidence="8 9" key="1">
    <citation type="submission" date="2018-07" db="EMBL/GenBank/DDBJ databases">
        <title>Freshwater and sediment microbial communities from various areas in North America, analyzing microbe dynamics in response to fracking.</title>
        <authorList>
            <person name="Lamendella R."/>
        </authorList>
    </citation>
    <scope>NUCLEOTIDE SEQUENCE [LARGE SCALE GENOMIC DNA]</scope>
    <source>
        <strain evidence="8 9">160A</strain>
    </source>
</reference>
<comment type="caution">
    <text evidence="8">The sequence shown here is derived from an EMBL/GenBank/DDBJ whole genome shotgun (WGS) entry which is preliminary data.</text>
</comment>
<dbReference type="SFLD" id="SFLDG01387">
    <property type="entry name" value="BtrN-like_SPASM_domain_contain"/>
    <property type="match status" value="1"/>
</dbReference>
<keyword evidence="6" id="KW-0411">Iron-sulfur</keyword>
<evidence type="ECO:0000256" key="1">
    <source>
        <dbReference type="ARBA" id="ARBA00001966"/>
    </source>
</evidence>
<evidence type="ECO:0000313" key="8">
    <source>
        <dbReference type="EMBL" id="RCW29811.1"/>
    </source>
</evidence>
<keyword evidence="3" id="KW-0949">S-adenosyl-L-methionine</keyword>
<dbReference type="RefSeq" id="WP_114437759.1">
    <property type="nucleotide sequence ID" value="NZ_QPIZ01000025.1"/>
</dbReference>
<keyword evidence="9" id="KW-1185">Reference proteome</keyword>
<name>A0A368USI2_9BACT</name>
<dbReference type="PROSITE" id="PS51918">
    <property type="entry name" value="RADICAL_SAM"/>
    <property type="match status" value="1"/>
</dbReference>
<evidence type="ECO:0000256" key="3">
    <source>
        <dbReference type="ARBA" id="ARBA00022691"/>
    </source>
</evidence>
<accession>A0A368USI2</accession>
<evidence type="ECO:0000256" key="6">
    <source>
        <dbReference type="ARBA" id="ARBA00023014"/>
    </source>
</evidence>
<dbReference type="Proteomes" id="UP000252733">
    <property type="component" value="Unassembled WGS sequence"/>
</dbReference>
<dbReference type="CDD" id="cd01335">
    <property type="entry name" value="Radical_SAM"/>
    <property type="match status" value="1"/>
</dbReference>
<keyword evidence="4" id="KW-0479">Metal-binding</keyword>
<dbReference type="SFLD" id="SFLDG01067">
    <property type="entry name" value="SPASM/twitch_domain_containing"/>
    <property type="match status" value="1"/>
</dbReference>
<dbReference type="InterPro" id="IPR034391">
    <property type="entry name" value="AdoMet-like_SPASM_containing"/>
</dbReference>
<dbReference type="Pfam" id="PF13186">
    <property type="entry name" value="SPASM"/>
    <property type="match status" value="1"/>
</dbReference>
<evidence type="ECO:0000256" key="5">
    <source>
        <dbReference type="ARBA" id="ARBA00023004"/>
    </source>
</evidence>
<protein>
    <submittedName>
        <fullName evidence="8">Iron-sulfur cluster protein</fullName>
    </submittedName>
</protein>
<dbReference type="InterPro" id="IPR023885">
    <property type="entry name" value="4Fe4S-binding_SPASM_dom"/>
</dbReference>
<dbReference type="SUPFAM" id="SSF102114">
    <property type="entry name" value="Radical SAM enzymes"/>
    <property type="match status" value="1"/>
</dbReference>
<dbReference type="GO" id="GO:0051536">
    <property type="term" value="F:iron-sulfur cluster binding"/>
    <property type="evidence" value="ECO:0007669"/>
    <property type="project" value="UniProtKB-KW"/>
</dbReference>
<proteinExistence type="predicted"/>
<dbReference type="Gene3D" id="3.20.20.70">
    <property type="entry name" value="Aldolase class I"/>
    <property type="match status" value="1"/>
</dbReference>
<evidence type="ECO:0000313" key="9">
    <source>
        <dbReference type="Proteomes" id="UP000252733"/>
    </source>
</evidence>
<gene>
    <name evidence="8" type="ORF">DFO77_1254</name>
</gene>
<dbReference type="AlphaFoldDB" id="A0A368USI2"/>
<evidence type="ECO:0000256" key="2">
    <source>
        <dbReference type="ARBA" id="ARBA00022485"/>
    </source>
</evidence>
<evidence type="ECO:0000259" key="7">
    <source>
        <dbReference type="PROSITE" id="PS51918"/>
    </source>
</evidence>
<dbReference type="PANTHER" id="PTHR11228:SF7">
    <property type="entry name" value="PQQA PEPTIDE CYCLASE"/>
    <property type="match status" value="1"/>
</dbReference>